<keyword evidence="3" id="KW-1185">Reference proteome</keyword>
<dbReference type="STRING" id="937218.SAMN06297251_103192"/>
<evidence type="ECO:0000313" key="3">
    <source>
        <dbReference type="Proteomes" id="UP000192656"/>
    </source>
</evidence>
<dbReference type="RefSeq" id="WP_425292947.1">
    <property type="nucleotide sequence ID" value="NZ_FWXR01000003.1"/>
</dbReference>
<feature type="transmembrane region" description="Helical" evidence="1">
    <location>
        <begin position="99"/>
        <end position="120"/>
    </location>
</feature>
<feature type="transmembrane region" description="Helical" evidence="1">
    <location>
        <begin position="73"/>
        <end position="93"/>
    </location>
</feature>
<dbReference type="AlphaFoldDB" id="A0A1W1ZXD9"/>
<sequence length="147" mass="15989">MMTQATALSAPSDAIDRANDLQAPRDVSSAMLRGLRCRCPNCGEGHLFARFLKSVDACEACGQEIHHHRADDLPPYLTIFIVGHVVVALFMAAEEMVEWSMWTHLAVWVPVTALMSLVLLQPLKGATIGLQYALKLGGFGGKPEEGE</sequence>
<evidence type="ECO:0000313" key="2">
    <source>
        <dbReference type="EMBL" id="SMC53064.1"/>
    </source>
</evidence>
<reference evidence="2 3" key="1">
    <citation type="submission" date="2017-04" db="EMBL/GenBank/DDBJ databases">
        <authorList>
            <person name="Afonso C.L."/>
            <person name="Miller P.J."/>
            <person name="Scott M.A."/>
            <person name="Spackman E."/>
            <person name="Goraichik I."/>
            <person name="Dimitrov K.M."/>
            <person name="Suarez D.L."/>
            <person name="Swayne D.E."/>
        </authorList>
    </citation>
    <scope>NUCLEOTIDE SEQUENCE [LARGE SCALE GENOMIC DNA]</scope>
    <source>
        <strain evidence="2 3">CGMCC 1.10972</strain>
    </source>
</reference>
<dbReference type="InterPro" id="IPR009325">
    <property type="entry name" value="DUF983"/>
</dbReference>
<accession>A0A1W1ZXD9</accession>
<dbReference type="Pfam" id="PF06170">
    <property type="entry name" value="DUF983"/>
    <property type="match status" value="1"/>
</dbReference>
<dbReference type="Proteomes" id="UP000192656">
    <property type="component" value="Unassembled WGS sequence"/>
</dbReference>
<gene>
    <name evidence="2" type="ORF">SAMN06297251_103192</name>
</gene>
<keyword evidence="1" id="KW-1133">Transmembrane helix</keyword>
<keyword evidence="1" id="KW-0472">Membrane</keyword>
<dbReference type="NCBIfam" id="NF004633">
    <property type="entry name" value="PRK05978.1"/>
    <property type="match status" value="1"/>
</dbReference>
<keyword evidence="1" id="KW-0812">Transmembrane</keyword>
<evidence type="ECO:0000256" key="1">
    <source>
        <dbReference type="SAM" id="Phobius"/>
    </source>
</evidence>
<name>A0A1W1ZXD9_9HYPH</name>
<proteinExistence type="predicted"/>
<organism evidence="2 3">
    <name type="scientific">Fulvimarina manganoxydans</name>
    <dbReference type="NCBI Taxonomy" id="937218"/>
    <lineage>
        <taxon>Bacteria</taxon>
        <taxon>Pseudomonadati</taxon>
        <taxon>Pseudomonadota</taxon>
        <taxon>Alphaproteobacteria</taxon>
        <taxon>Hyphomicrobiales</taxon>
        <taxon>Aurantimonadaceae</taxon>
        <taxon>Fulvimarina</taxon>
    </lineage>
</organism>
<protein>
    <submittedName>
        <fullName evidence="2">Uncharacterized conserved protein, DUF983 family</fullName>
    </submittedName>
</protein>
<dbReference type="EMBL" id="FWXR01000003">
    <property type="protein sequence ID" value="SMC53064.1"/>
    <property type="molecule type" value="Genomic_DNA"/>
</dbReference>